<dbReference type="EMBL" id="CP060394">
    <property type="protein sequence ID" value="QNI31450.1"/>
    <property type="molecule type" value="Genomic_DNA"/>
</dbReference>
<keyword evidence="2" id="KW-0472">Membrane</keyword>
<dbReference type="GO" id="GO:0016780">
    <property type="term" value="F:phosphotransferase activity, for other substituted phosphate groups"/>
    <property type="evidence" value="ECO:0007669"/>
    <property type="project" value="TreeGrafter"/>
</dbReference>
<dbReference type="Proteomes" id="UP000515312">
    <property type="component" value="Chromosome"/>
</dbReference>
<feature type="domain" description="Bacterial sugar transferase" evidence="3">
    <location>
        <begin position="42"/>
        <end position="228"/>
    </location>
</feature>
<keyword evidence="2" id="KW-0812">Transmembrane</keyword>
<evidence type="ECO:0000256" key="1">
    <source>
        <dbReference type="ARBA" id="ARBA00006464"/>
    </source>
</evidence>
<accession>A0A7G8BFY0</accession>
<keyword evidence="5" id="KW-1185">Reference proteome</keyword>
<keyword evidence="2" id="KW-1133">Transmembrane helix</keyword>
<dbReference type="AlphaFoldDB" id="A0A7G8BFY0"/>
<dbReference type="PANTHER" id="PTHR30576">
    <property type="entry name" value="COLANIC BIOSYNTHESIS UDP-GLUCOSE LIPID CARRIER TRANSFERASE"/>
    <property type="match status" value="1"/>
</dbReference>
<protein>
    <submittedName>
        <fullName evidence="4">Sugar transferase</fullName>
    </submittedName>
</protein>
<keyword evidence="4" id="KW-0808">Transferase</keyword>
<dbReference type="RefSeq" id="WP_186742094.1">
    <property type="nucleotide sequence ID" value="NZ_CP060394.1"/>
</dbReference>
<evidence type="ECO:0000313" key="5">
    <source>
        <dbReference type="Proteomes" id="UP000515312"/>
    </source>
</evidence>
<evidence type="ECO:0000256" key="2">
    <source>
        <dbReference type="SAM" id="Phobius"/>
    </source>
</evidence>
<dbReference type="InterPro" id="IPR003362">
    <property type="entry name" value="Bact_transf"/>
</dbReference>
<feature type="transmembrane region" description="Helical" evidence="2">
    <location>
        <begin position="52"/>
        <end position="78"/>
    </location>
</feature>
<evidence type="ECO:0000313" key="4">
    <source>
        <dbReference type="EMBL" id="QNI31450.1"/>
    </source>
</evidence>
<name>A0A7G8BFY0_9BACT</name>
<organism evidence="4 5">
    <name type="scientific">Alloacidobacterium dinghuense</name>
    <dbReference type="NCBI Taxonomy" id="2763107"/>
    <lineage>
        <taxon>Bacteria</taxon>
        <taxon>Pseudomonadati</taxon>
        <taxon>Acidobacteriota</taxon>
        <taxon>Terriglobia</taxon>
        <taxon>Terriglobales</taxon>
        <taxon>Acidobacteriaceae</taxon>
        <taxon>Alloacidobacterium</taxon>
    </lineage>
</organism>
<dbReference type="PANTHER" id="PTHR30576:SF20">
    <property type="entry name" value="QUINOVOSAMINEPHOSPHOTRANSFERAE-RELATED"/>
    <property type="match status" value="1"/>
</dbReference>
<gene>
    <name evidence="4" type="ORF">H7849_20595</name>
</gene>
<reference evidence="4 5" key="1">
    <citation type="submission" date="2020-08" db="EMBL/GenBank/DDBJ databases">
        <title>Edaphobacter telluris sp. nov. and Acidobacterium dinghuensis sp. nov., two acidobacteria isolated from forest soil.</title>
        <authorList>
            <person name="Fu J."/>
            <person name="Qiu L."/>
        </authorList>
    </citation>
    <scope>NUCLEOTIDE SEQUENCE [LARGE SCALE GENOMIC DNA]</scope>
    <source>
        <strain evidence="4">4Y35</strain>
    </source>
</reference>
<proteinExistence type="inferred from homology"/>
<evidence type="ECO:0000259" key="3">
    <source>
        <dbReference type="Pfam" id="PF02397"/>
    </source>
</evidence>
<dbReference type="Pfam" id="PF02397">
    <property type="entry name" value="Bac_transf"/>
    <property type="match status" value="1"/>
</dbReference>
<dbReference type="KEGG" id="adin:H7849_20595"/>
<sequence>MERRLDVSSDATKLHAVSGTIYTRTTTYQPLEDHAWSLSDGKRLFDLVCASVGFVVFFPFMVLIACVVAVSSPGPIFFRQKRMGRWGTLFTIYKFRTMVANAEDGPCITVQGDCRITPIGALLRKFKLDELPQFVNVIKGEMSFIGPRPKLPHHESLHMPFRPGITGAATLAFRCEEELLRRVPEQELDLFYARTIKPLKAKLDWEYMQRATWWTDLGLLWCTATACLASRSAPAPVIEFPEQA</sequence>
<comment type="similarity">
    <text evidence="1">Belongs to the bacterial sugar transferase family.</text>
</comment>